<accession>A0A034V817</accession>
<dbReference type="GO" id="GO:0043111">
    <property type="term" value="P:replication fork arrest"/>
    <property type="evidence" value="ECO:0007669"/>
    <property type="project" value="TreeGrafter"/>
</dbReference>
<dbReference type="InterPro" id="IPR040038">
    <property type="entry name" value="TIPIN/Csm3/Swi3"/>
</dbReference>
<protein>
    <recommendedName>
        <fullName evidence="6">TIMELESS-interacting protein</fullName>
    </recommendedName>
</protein>
<evidence type="ECO:0000256" key="1">
    <source>
        <dbReference type="ARBA" id="ARBA00004123"/>
    </source>
</evidence>
<dbReference type="GO" id="GO:0003677">
    <property type="term" value="F:DNA binding"/>
    <property type="evidence" value="ECO:0007669"/>
    <property type="project" value="TreeGrafter"/>
</dbReference>
<feature type="region of interest" description="Disordered" evidence="7">
    <location>
        <begin position="255"/>
        <end position="308"/>
    </location>
</feature>
<feature type="compositionally biased region" description="Pro residues" evidence="7">
    <location>
        <begin position="291"/>
        <end position="300"/>
    </location>
</feature>
<dbReference type="GO" id="GO:0006974">
    <property type="term" value="P:DNA damage response"/>
    <property type="evidence" value="ECO:0007669"/>
    <property type="project" value="UniProtKB-KW"/>
</dbReference>
<evidence type="ECO:0000313" key="9">
    <source>
        <dbReference type="EMBL" id="JAC37915.1"/>
    </source>
</evidence>
<keyword evidence="5 6" id="KW-0131">Cell cycle</keyword>
<sequence length="348" mass="38722">SFVVFGAISKVYTFITCANIFVFNLTCYKQININMASVYEDNVVEDLLNGNLHELPSDEENDQNGMGGEDLFGEEGEADGNSGEAQPGIKVEPKKRTVRNPRPKLSLDTLTGPRGIHTIEEYFKDISFKGKGHEKRDLDEVMRRMTHWAHRMYPNYKFDDVLTNIERIGKKKSLQVHMSRYRLGMLENLKNMGDKAHDEEEDGDADAAVDEPFDEFDALLGEQIAISKIAPRTPAHYSSGGADRMDATFTGASTSTLHTPSFNRGNAVMSTPYTNSGQPGHKLNDSDLARPLPPSQPASPAPKLTAEQMARIAENRRIALERLKAKKERLAQQTNATVDLTKPIPEEA</sequence>
<dbReference type="EMBL" id="GAKP01021037">
    <property type="protein sequence ID" value="JAC37915.1"/>
    <property type="molecule type" value="Transcribed_RNA"/>
</dbReference>
<dbReference type="PANTHER" id="PTHR13220">
    <property type="entry name" value="TIMELESS INTERACTING-RELATED"/>
    <property type="match status" value="1"/>
</dbReference>
<gene>
    <name evidence="9" type="primary">TIPIN</name>
</gene>
<dbReference type="AlphaFoldDB" id="A0A034V817"/>
<proteinExistence type="inferred from homology"/>
<evidence type="ECO:0000256" key="7">
    <source>
        <dbReference type="SAM" id="MobiDB-lite"/>
    </source>
</evidence>
<evidence type="ECO:0000256" key="3">
    <source>
        <dbReference type="ARBA" id="ARBA00022763"/>
    </source>
</evidence>
<dbReference type="GO" id="GO:0031297">
    <property type="term" value="P:replication fork processing"/>
    <property type="evidence" value="ECO:0007669"/>
    <property type="project" value="UniProtKB-UniRule"/>
</dbReference>
<comment type="function">
    <text evidence="6">Plays an important role in the control of DNA replication and the maintenance of replication fork stability.</text>
</comment>
<dbReference type="OrthoDB" id="437078at2759"/>
<dbReference type="GO" id="GO:0031298">
    <property type="term" value="C:replication fork protection complex"/>
    <property type="evidence" value="ECO:0007669"/>
    <property type="project" value="TreeGrafter"/>
</dbReference>
<dbReference type="GO" id="GO:0000076">
    <property type="term" value="P:DNA replication checkpoint signaling"/>
    <property type="evidence" value="ECO:0007669"/>
    <property type="project" value="UniProtKB-UniRule"/>
</dbReference>
<comment type="similarity">
    <text evidence="2 6">Belongs to the CSM3 family.</text>
</comment>
<feature type="region of interest" description="Disordered" evidence="7">
    <location>
        <begin position="53"/>
        <end position="111"/>
    </location>
</feature>
<dbReference type="InterPro" id="IPR012923">
    <property type="entry name" value="Csm3"/>
</dbReference>
<evidence type="ECO:0000259" key="8">
    <source>
        <dbReference type="Pfam" id="PF07962"/>
    </source>
</evidence>
<dbReference type="EMBL" id="GAKP01021036">
    <property type="protein sequence ID" value="JAC37916.1"/>
    <property type="molecule type" value="Transcribed_RNA"/>
</dbReference>
<evidence type="ECO:0000256" key="5">
    <source>
        <dbReference type="ARBA" id="ARBA00023306"/>
    </source>
</evidence>
<name>A0A034V817_BACDO</name>
<organism evidence="9">
    <name type="scientific">Bactrocera dorsalis</name>
    <name type="common">Oriental fruit fly</name>
    <name type="synonym">Dacus dorsalis</name>
    <dbReference type="NCBI Taxonomy" id="27457"/>
    <lineage>
        <taxon>Eukaryota</taxon>
        <taxon>Metazoa</taxon>
        <taxon>Ecdysozoa</taxon>
        <taxon>Arthropoda</taxon>
        <taxon>Hexapoda</taxon>
        <taxon>Insecta</taxon>
        <taxon>Pterygota</taxon>
        <taxon>Neoptera</taxon>
        <taxon>Endopterygota</taxon>
        <taxon>Diptera</taxon>
        <taxon>Brachycera</taxon>
        <taxon>Muscomorpha</taxon>
        <taxon>Tephritoidea</taxon>
        <taxon>Tephritidae</taxon>
        <taxon>Bactrocera</taxon>
        <taxon>Bactrocera</taxon>
    </lineage>
</organism>
<dbReference type="Pfam" id="PF07962">
    <property type="entry name" value="Swi3"/>
    <property type="match status" value="1"/>
</dbReference>
<feature type="region of interest" description="Disordered" evidence="7">
    <location>
        <begin position="328"/>
        <end position="348"/>
    </location>
</feature>
<evidence type="ECO:0000256" key="2">
    <source>
        <dbReference type="ARBA" id="ARBA00006075"/>
    </source>
</evidence>
<evidence type="ECO:0000256" key="4">
    <source>
        <dbReference type="ARBA" id="ARBA00023242"/>
    </source>
</evidence>
<feature type="domain" description="Chromosome segregation in meiosis protein 3" evidence="8">
    <location>
        <begin position="104"/>
        <end position="184"/>
    </location>
</feature>
<dbReference type="EMBL" id="GAKP01021034">
    <property type="protein sequence ID" value="JAC37918.1"/>
    <property type="molecule type" value="Transcribed_RNA"/>
</dbReference>
<comment type="subcellular location">
    <subcellularLocation>
        <location evidence="1 6">Nucleus</location>
    </subcellularLocation>
</comment>
<evidence type="ECO:0000256" key="6">
    <source>
        <dbReference type="RuleBase" id="RU366049"/>
    </source>
</evidence>
<keyword evidence="4 6" id="KW-0539">Nucleus</keyword>
<keyword evidence="3 6" id="KW-0227">DNA damage</keyword>
<feature type="non-terminal residue" evidence="9">
    <location>
        <position position="1"/>
    </location>
</feature>
<feature type="compositionally biased region" description="Polar residues" evidence="7">
    <location>
        <begin position="255"/>
        <end position="278"/>
    </location>
</feature>
<reference evidence="9" key="1">
    <citation type="journal article" date="2014" name="BMC Genomics">
        <title>Characterizing the developmental transcriptome of the oriental fruit fly, Bactrocera dorsalis (Diptera: Tephritidae) through comparative genomic analysis with Drosophila melanogaster utilizing modENCODE datasets.</title>
        <authorList>
            <person name="Geib S.M."/>
            <person name="Calla B."/>
            <person name="Hall B."/>
            <person name="Hou S."/>
            <person name="Manoukis N.C."/>
        </authorList>
    </citation>
    <scope>NUCLEOTIDE SEQUENCE</scope>
    <source>
        <strain evidence="9">Punador</strain>
    </source>
</reference>
<dbReference type="EMBL" id="GAKP01021032">
    <property type="protein sequence ID" value="JAC37920.1"/>
    <property type="molecule type" value="Transcribed_RNA"/>
</dbReference>
<dbReference type="PANTHER" id="PTHR13220:SF11">
    <property type="entry name" value="TIMELESS-INTERACTING PROTEIN"/>
    <property type="match status" value="1"/>
</dbReference>